<keyword evidence="1" id="KW-0472">Membrane</keyword>
<feature type="domain" description="DUF7670" evidence="2">
    <location>
        <begin position="18"/>
        <end position="124"/>
    </location>
</feature>
<protein>
    <recommendedName>
        <fullName evidence="2">DUF7670 domain-containing protein</fullName>
    </recommendedName>
</protein>
<dbReference type="EMBL" id="QTZN02000038">
    <property type="protein sequence ID" value="MVB08238.1"/>
    <property type="molecule type" value="Genomic_DNA"/>
</dbReference>
<comment type="caution">
    <text evidence="3">The sequence shown here is derived from an EMBL/GenBank/DDBJ whole genome shotgun (WGS) entry which is preliminary data.</text>
</comment>
<accession>A0A7M4D8Q4</accession>
<evidence type="ECO:0000313" key="5">
    <source>
        <dbReference type="Proteomes" id="UP000285951"/>
    </source>
</evidence>
<keyword evidence="1" id="KW-1133">Transmembrane helix</keyword>
<sequence length="125" mass="14325">MEKRTLFQDHPSQFYLIAARIIGFLITGIFMLFMVPEFIALLSNETADNEGWILLFYLLSIAYGCGFLISFWKVGLGGLLLVISSILITLYAFIDSNSWAVLLLFIPLSFSGILFLIYWKKKQNR</sequence>
<keyword evidence="5" id="KW-1185">Reference proteome</keyword>
<reference evidence="3 6" key="2">
    <citation type="submission" date="2019-12" db="EMBL/GenBank/DDBJ databases">
        <title>Draft genome sequence of Labilibaculum sp. strain 44 isolated from deep waters of Black Sea.</title>
        <authorList>
            <person name="Yadav S."/>
            <person name="Villanueva L."/>
        </authorList>
    </citation>
    <scope>NUCLEOTIDE SEQUENCE [LARGE SCALE GENOMIC DNA]</scope>
    <source>
        <strain evidence="3 6">44</strain>
    </source>
</reference>
<name>A0A7M4D8Q4_9BACT</name>
<dbReference type="EMBL" id="WOTW01000038">
    <property type="protein sequence ID" value="MUP39033.1"/>
    <property type="molecule type" value="Genomic_DNA"/>
</dbReference>
<feature type="transmembrane region" description="Helical" evidence="1">
    <location>
        <begin position="76"/>
        <end position="94"/>
    </location>
</feature>
<gene>
    <name evidence="4" type="ORF">DWB62_014530</name>
    <name evidence="3" type="ORF">GNY23_14530</name>
</gene>
<evidence type="ECO:0000313" key="3">
    <source>
        <dbReference type="EMBL" id="MUP39033.1"/>
    </source>
</evidence>
<dbReference type="Pfam" id="PF24709">
    <property type="entry name" value="DUF7670"/>
    <property type="match status" value="1"/>
</dbReference>
<evidence type="ECO:0000256" key="1">
    <source>
        <dbReference type="SAM" id="Phobius"/>
    </source>
</evidence>
<dbReference type="AlphaFoldDB" id="A0A7M4D8Q4"/>
<dbReference type="Proteomes" id="UP000285951">
    <property type="component" value="Unassembled WGS sequence"/>
</dbReference>
<dbReference type="OrthoDB" id="1121784at2"/>
<keyword evidence="1" id="KW-0812">Transmembrane</keyword>
<dbReference type="InterPro" id="IPR056087">
    <property type="entry name" value="DUF7670"/>
</dbReference>
<feature type="transmembrane region" description="Helical" evidence="1">
    <location>
        <begin position="100"/>
        <end position="119"/>
    </location>
</feature>
<evidence type="ECO:0000313" key="6">
    <source>
        <dbReference type="Proteomes" id="UP000462449"/>
    </source>
</evidence>
<evidence type="ECO:0000313" key="4">
    <source>
        <dbReference type="EMBL" id="MVB08238.1"/>
    </source>
</evidence>
<reference evidence="4 5" key="1">
    <citation type="submission" date="2019-11" db="EMBL/GenBank/DDBJ databases">
        <title>Draft genome sequence of Labilibaculum sp. strain SYP isolated from Black Sea.</title>
        <authorList>
            <person name="Yadav S."/>
            <person name="Villanueva L."/>
        </authorList>
    </citation>
    <scope>NUCLEOTIDE SEQUENCE [LARGE SCALE GENOMIC DNA]</scope>
    <source>
        <strain evidence="4 5">44</strain>
    </source>
</reference>
<evidence type="ECO:0000259" key="2">
    <source>
        <dbReference type="Pfam" id="PF24709"/>
    </source>
</evidence>
<organism evidence="3 6">
    <name type="scientific">Labilibaculum euxinus</name>
    <dbReference type="NCBI Taxonomy" id="2686357"/>
    <lineage>
        <taxon>Bacteria</taxon>
        <taxon>Pseudomonadati</taxon>
        <taxon>Bacteroidota</taxon>
        <taxon>Bacteroidia</taxon>
        <taxon>Marinilabiliales</taxon>
        <taxon>Marinifilaceae</taxon>
        <taxon>Labilibaculum</taxon>
    </lineage>
</organism>
<dbReference type="RefSeq" id="WP_156196534.1">
    <property type="nucleotide sequence ID" value="NZ_QTZN02000038.1"/>
</dbReference>
<feature type="transmembrane region" description="Helical" evidence="1">
    <location>
        <begin position="21"/>
        <end position="39"/>
    </location>
</feature>
<proteinExistence type="predicted"/>
<feature type="transmembrane region" description="Helical" evidence="1">
    <location>
        <begin position="51"/>
        <end position="69"/>
    </location>
</feature>
<dbReference type="Proteomes" id="UP000462449">
    <property type="component" value="Unassembled WGS sequence"/>
</dbReference>